<feature type="transmembrane region" description="Helical" evidence="1">
    <location>
        <begin position="122"/>
        <end position="142"/>
    </location>
</feature>
<sequence length="391" mass="42132">MSRPRGQMRALTVPVALLTALILAIVPAHSFAQQTDAVESPVVRSDEEAVAEQVELPEEFDPGFWPTAAAVFPGVLFHGSGLWLAGADDAAYEVARVQAIGLVTTTLSLVGVYATGASEDTIGLFAYPGLVGVSAFVMPWFADIYGSSVGGRTASARQALAPIEARAGYMYVHDPVFDYDHFTYAEAEVRLEPVRLVPKAWISLDNDNQQLRFEGIGRLFGPRAGERATRPDGSFLDLEGAVTYHSFEEGFKSLVVESSLAGRYDLRRLSPVLQGSFYELSLGLGGQFFGYDAPDAELGEDLSALLLMETAFGVYFGPSADRYGEAKVYYDHRHDGFVRGLGLASQVDGVMGHVGAEGFFYLGDNWGAFADFKAGSTYTAMGGLTFRYGGN</sequence>
<proteinExistence type="predicted"/>
<keyword evidence="1" id="KW-0472">Membrane</keyword>
<name>A0A4Y6PZ07_PERCE</name>
<dbReference type="OrthoDB" id="5498792at2"/>
<feature type="transmembrane region" description="Helical" evidence="1">
    <location>
        <begin position="97"/>
        <end position="116"/>
    </location>
</feature>
<dbReference type="Proteomes" id="UP000315995">
    <property type="component" value="Chromosome"/>
</dbReference>
<feature type="chain" id="PRO_5030106722" evidence="2">
    <location>
        <begin position="33"/>
        <end position="391"/>
    </location>
</feature>
<keyword evidence="2" id="KW-0732">Signal</keyword>
<feature type="transmembrane region" description="Helical" evidence="1">
    <location>
        <begin position="64"/>
        <end position="85"/>
    </location>
</feature>
<organism evidence="3 4">
    <name type="scientific">Persicimonas caeni</name>
    <dbReference type="NCBI Taxonomy" id="2292766"/>
    <lineage>
        <taxon>Bacteria</taxon>
        <taxon>Deltaproteobacteria</taxon>
        <taxon>Bradymonadales</taxon>
        <taxon>Bradymonadaceae</taxon>
        <taxon>Persicimonas</taxon>
    </lineage>
</organism>
<dbReference type="RefSeq" id="WP_141199698.1">
    <property type="nucleotide sequence ID" value="NZ_CP041186.1"/>
</dbReference>
<dbReference type="EMBL" id="CP041186">
    <property type="protein sequence ID" value="QDG53237.1"/>
    <property type="molecule type" value="Genomic_DNA"/>
</dbReference>
<reference evidence="3 4" key="1">
    <citation type="submission" date="2019-06" db="EMBL/GenBank/DDBJ databases">
        <title>Persicimonas caeni gen. nov., sp. nov., a predatory bacterium isolated from solar saltern.</title>
        <authorList>
            <person name="Wang S."/>
        </authorList>
    </citation>
    <scope>NUCLEOTIDE SEQUENCE [LARGE SCALE GENOMIC DNA]</scope>
    <source>
        <strain evidence="3 4">YN101</strain>
    </source>
</reference>
<dbReference type="AlphaFoldDB" id="A0A4Y6PZ07"/>
<evidence type="ECO:0000256" key="2">
    <source>
        <dbReference type="SAM" id="SignalP"/>
    </source>
</evidence>
<protein>
    <submittedName>
        <fullName evidence="3">Uncharacterized protein</fullName>
    </submittedName>
</protein>
<feature type="signal peptide" evidence="2">
    <location>
        <begin position="1"/>
        <end position="32"/>
    </location>
</feature>
<keyword evidence="1" id="KW-1133">Transmembrane helix</keyword>
<evidence type="ECO:0000313" key="3">
    <source>
        <dbReference type="EMBL" id="QDG53237.1"/>
    </source>
</evidence>
<keyword evidence="4" id="KW-1185">Reference proteome</keyword>
<evidence type="ECO:0000313" key="4">
    <source>
        <dbReference type="Proteomes" id="UP000315995"/>
    </source>
</evidence>
<keyword evidence="1" id="KW-0812">Transmembrane</keyword>
<accession>A0A5B8YFN3</accession>
<accession>A0A4Y6PZ07</accession>
<gene>
    <name evidence="3" type="ORF">FIV42_21545</name>
</gene>
<evidence type="ECO:0000256" key="1">
    <source>
        <dbReference type="SAM" id="Phobius"/>
    </source>
</evidence>